<dbReference type="InterPro" id="IPR014284">
    <property type="entry name" value="RNA_pol_sigma-70_dom"/>
</dbReference>
<evidence type="ECO:0000259" key="8">
    <source>
        <dbReference type="Pfam" id="PF04545"/>
    </source>
</evidence>
<keyword evidence="3 6" id="KW-0731">Sigma factor</keyword>
<dbReference type="Pfam" id="PF04545">
    <property type="entry name" value="Sigma70_r4"/>
    <property type="match status" value="1"/>
</dbReference>
<dbReference type="InterPro" id="IPR000838">
    <property type="entry name" value="RNA_pol_sigma70_ECF_CS"/>
</dbReference>
<dbReference type="Gene3D" id="1.10.1740.10">
    <property type="match status" value="1"/>
</dbReference>
<dbReference type="InterPro" id="IPR036388">
    <property type="entry name" value="WH-like_DNA-bd_sf"/>
</dbReference>
<gene>
    <name evidence="9" type="ORF">GC098_35810</name>
</gene>
<dbReference type="EMBL" id="WHOA01000244">
    <property type="protein sequence ID" value="NOU76668.1"/>
    <property type="molecule type" value="Genomic_DNA"/>
</dbReference>
<dbReference type="SUPFAM" id="SSF88946">
    <property type="entry name" value="Sigma2 domain of RNA polymerase sigma factors"/>
    <property type="match status" value="1"/>
</dbReference>
<dbReference type="CDD" id="cd06171">
    <property type="entry name" value="Sigma70_r4"/>
    <property type="match status" value="1"/>
</dbReference>
<dbReference type="PANTHER" id="PTHR43133">
    <property type="entry name" value="RNA POLYMERASE ECF-TYPE SIGMA FACTO"/>
    <property type="match status" value="1"/>
</dbReference>
<proteinExistence type="inferred from homology"/>
<comment type="similarity">
    <text evidence="1 6">Belongs to the sigma-70 factor family. ECF subfamily.</text>
</comment>
<sequence length="408" mass="47834">MSGAHDKSPVYPDEQGNTKKFDIVYEQYRNRIRKYLSLNVNPMIADDLTQQVFLKAIENIHTFKDNSSLFTWIFKIAQNTVKNEFRSLSRKKEIPYDFTAYESQSISLDFAKYVEIRIDIRSALKKLNDLDQQIISLRFFVDCTLLEISKIVGMRESAVKNRLYRSLEKLRRELKEWGDITIMSIQDMISIVSKSETNDTNESLNKVHHDLFNELKDNVERISSKFNHHPSRKIIIEIYPDLPTFHQAVGEANAPNWFMGTFEENKLKIVSPLNPGPEHTYQSILKSTVHLFTMWLVSDINPLAPKWLRQGIGGYESKQMTQEFIKKTTSDAIQKLVIPSFQELNNDTWDFETMKGFQFSYLIVEFIVDEYGLDSLNKLIRNPSDFNGIFQRSELELHEQWVEYVRNK</sequence>
<dbReference type="PROSITE" id="PS01063">
    <property type="entry name" value="SIGMA70_ECF"/>
    <property type="match status" value="1"/>
</dbReference>
<evidence type="ECO:0000313" key="10">
    <source>
        <dbReference type="Proteomes" id="UP000616779"/>
    </source>
</evidence>
<evidence type="ECO:0000256" key="5">
    <source>
        <dbReference type="ARBA" id="ARBA00023163"/>
    </source>
</evidence>
<keyword evidence="4 6" id="KW-0238">DNA-binding</keyword>
<evidence type="ECO:0000256" key="4">
    <source>
        <dbReference type="ARBA" id="ARBA00023125"/>
    </source>
</evidence>
<comment type="caution">
    <text evidence="9">The sequence shown here is derived from an EMBL/GenBank/DDBJ whole genome shotgun (WGS) entry which is preliminary data.</text>
</comment>
<evidence type="ECO:0000259" key="7">
    <source>
        <dbReference type="Pfam" id="PF04542"/>
    </source>
</evidence>
<protein>
    <recommendedName>
        <fullName evidence="6">RNA polymerase sigma factor</fullName>
    </recommendedName>
</protein>
<keyword evidence="10" id="KW-1185">Reference proteome</keyword>
<dbReference type="Proteomes" id="UP000616779">
    <property type="component" value="Unassembled WGS sequence"/>
</dbReference>
<evidence type="ECO:0000256" key="3">
    <source>
        <dbReference type="ARBA" id="ARBA00023082"/>
    </source>
</evidence>
<dbReference type="Gene3D" id="1.10.10.10">
    <property type="entry name" value="Winged helix-like DNA-binding domain superfamily/Winged helix DNA-binding domain"/>
    <property type="match status" value="1"/>
</dbReference>
<organism evidence="9 10">
    <name type="scientific">Paenibacillus phytorum</name>
    <dbReference type="NCBI Taxonomy" id="2654977"/>
    <lineage>
        <taxon>Bacteria</taxon>
        <taxon>Bacillati</taxon>
        <taxon>Bacillota</taxon>
        <taxon>Bacilli</taxon>
        <taxon>Bacillales</taxon>
        <taxon>Paenibacillaceae</taxon>
        <taxon>Paenibacillus</taxon>
    </lineage>
</organism>
<dbReference type="Pfam" id="PF04542">
    <property type="entry name" value="Sigma70_r2"/>
    <property type="match status" value="1"/>
</dbReference>
<evidence type="ECO:0000256" key="2">
    <source>
        <dbReference type="ARBA" id="ARBA00023015"/>
    </source>
</evidence>
<feature type="domain" description="RNA polymerase sigma-70 region 4" evidence="8">
    <location>
        <begin position="123"/>
        <end position="171"/>
    </location>
</feature>
<accession>A0ABX1Y781</accession>
<dbReference type="InterPro" id="IPR013324">
    <property type="entry name" value="RNA_pol_sigma_r3/r4-like"/>
</dbReference>
<feature type="domain" description="RNA polymerase sigma-70 region 2" evidence="7">
    <location>
        <begin position="25"/>
        <end position="90"/>
    </location>
</feature>
<evidence type="ECO:0000313" key="9">
    <source>
        <dbReference type="EMBL" id="NOU76668.1"/>
    </source>
</evidence>
<dbReference type="RefSeq" id="WP_171649213.1">
    <property type="nucleotide sequence ID" value="NZ_WHOA01000244.1"/>
</dbReference>
<evidence type="ECO:0000256" key="1">
    <source>
        <dbReference type="ARBA" id="ARBA00010641"/>
    </source>
</evidence>
<dbReference type="InterPro" id="IPR007630">
    <property type="entry name" value="RNA_pol_sigma70_r4"/>
</dbReference>
<dbReference type="PANTHER" id="PTHR43133:SF52">
    <property type="entry name" value="ECF RNA POLYMERASE SIGMA FACTOR SIGL"/>
    <property type="match status" value="1"/>
</dbReference>
<dbReference type="InterPro" id="IPR039425">
    <property type="entry name" value="RNA_pol_sigma-70-like"/>
</dbReference>
<reference evidence="9 10" key="1">
    <citation type="submission" date="2019-10" db="EMBL/GenBank/DDBJ databases">
        <title>Description of Paenibacillus terrestris sp. nov.</title>
        <authorList>
            <person name="Carlier A."/>
            <person name="Qi S."/>
        </authorList>
    </citation>
    <scope>NUCLEOTIDE SEQUENCE [LARGE SCALE GENOMIC DNA]</scope>
    <source>
        <strain evidence="9 10">LMG 31458</strain>
    </source>
</reference>
<dbReference type="SUPFAM" id="SSF88659">
    <property type="entry name" value="Sigma3 and sigma4 domains of RNA polymerase sigma factors"/>
    <property type="match status" value="1"/>
</dbReference>
<dbReference type="InterPro" id="IPR013325">
    <property type="entry name" value="RNA_pol_sigma_r2"/>
</dbReference>
<name>A0ABX1Y781_9BACL</name>
<keyword evidence="5 6" id="KW-0804">Transcription</keyword>
<dbReference type="InterPro" id="IPR007627">
    <property type="entry name" value="RNA_pol_sigma70_r2"/>
</dbReference>
<keyword evidence="2 6" id="KW-0805">Transcription regulation</keyword>
<evidence type="ECO:0000256" key="6">
    <source>
        <dbReference type="RuleBase" id="RU000716"/>
    </source>
</evidence>
<dbReference type="NCBIfam" id="TIGR02937">
    <property type="entry name" value="sigma70-ECF"/>
    <property type="match status" value="1"/>
</dbReference>